<protein>
    <submittedName>
        <fullName evidence="2">Uncharacterized protein</fullName>
    </submittedName>
</protein>
<evidence type="ECO:0000256" key="1">
    <source>
        <dbReference type="SAM" id="Phobius"/>
    </source>
</evidence>
<sequence length="112" mass="12850">MEEEGVTVGYKEIYDELRGVAQSIVKLDHRMQRIEERFDKLDTVDERSREALDKAEDAVADTENLKKEFIAYKKSQAQKEQSDKKLKIAIIGTLLPVVLFLTPILITYYNGG</sequence>
<name>A0A1H9TZW3_9BACI</name>
<dbReference type="Proteomes" id="UP000198571">
    <property type="component" value="Unassembled WGS sequence"/>
</dbReference>
<keyword evidence="1" id="KW-0812">Transmembrane</keyword>
<proteinExistence type="predicted"/>
<feature type="transmembrane region" description="Helical" evidence="1">
    <location>
        <begin position="88"/>
        <end position="109"/>
    </location>
</feature>
<evidence type="ECO:0000313" key="3">
    <source>
        <dbReference type="Proteomes" id="UP000198571"/>
    </source>
</evidence>
<dbReference type="STRING" id="1601833.SAMN05518684_106184"/>
<keyword evidence="1" id="KW-1133">Transmembrane helix</keyword>
<organism evidence="2 3">
    <name type="scientific">Salipaludibacillus aurantiacus</name>
    <dbReference type="NCBI Taxonomy" id="1601833"/>
    <lineage>
        <taxon>Bacteria</taxon>
        <taxon>Bacillati</taxon>
        <taxon>Bacillota</taxon>
        <taxon>Bacilli</taxon>
        <taxon>Bacillales</taxon>
        <taxon>Bacillaceae</taxon>
    </lineage>
</organism>
<dbReference type="AlphaFoldDB" id="A0A1H9TZW3"/>
<dbReference type="RefSeq" id="WP_093050893.1">
    <property type="nucleotide sequence ID" value="NZ_FOGT01000006.1"/>
</dbReference>
<dbReference type="OrthoDB" id="2971576at2"/>
<accession>A0A1H9TZW3</accession>
<dbReference type="EMBL" id="FOGT01000006">
    <property type="protein sequence ID" value="SES02434.1"/>
    <property type="molecule type" value="Genomic_DNA"/>
</dbReference>
<evidence type="ECO:0000313" key="2">
    <source>
        <dbReference type="EMBL" id="SES02434.1"/>
    </source>
</evidence>
<gene>
    <name evidence="2" type="ORF">SAMN05518684_106184</name>
</gene>
<keyword evidence="3" id="KW-1185">Reference proteome</keyword>
<keyword evidence="1" id="KW-0472">Membrane</keyword>
<reference evidence="3" key="1">
    <citation type="submission" date="2016-10" db="EMBL/GenBank/DDBJ databases">
        <authorList>
            <person name="Varghese N."/>
            <person name="Submissions S."/>
        </authorList>
    </citation>
    <scope>NUCLEOTIDE SEQUENCE [LARGE SCALE GENOMIC DNA]</scope>
    <source>
        <strain evidence="3">S9</strain>
    </source>
</reference>